<feature type="transmembrane region" description="Helical" evidence="9">
    <location>
        <begin position="120"/>
        <end position="138"/>
    </location>
</feature>
<keyword evidence="9" id="KW-0472">Membrane</keyword>
<keyword evidence="9" id="KW-0812">Transmembrane</keyword>
<comment type="catalytic activity">
    <reaction evidence="1">
        <text>ATP + protein L-histidine = ADP + protein N-phospho-L-histidine.</text>
        <dbReference type="EC" id="2.7.13.3"/>
    </reaction>
</comment>
<dbReference type="Pfam" id="PF07730">
    <property type="entry name" value="HisKA_3"/>
    <property type="match status" value="1"/>
</dbReference>
<evidence type="ECO:0000259" key="11">
    <source>
        <dbReference type="Pfam" id="PF07730"/>
    </source>
</evidence>
<feature type="domain" description="DUF7134" evidence="12">
    <location>
        <begin position="5"/>
        <end position="142"/>
    </location>
</feature>
<dbReference type="PANTHER" id="PTHR24421:SF10">
    <property type="entry name" value="NITRATE_NITRITE SENSOR PROTEIN NARQ"/>
    <property type="match status" value="1"/>
</dbReference>
<dbReference type="Gene3D" id="1.20.5.1930">
    <property type="match status" value="1"/>
</dbReference>
<keyword evidence="4" id="KW-0808">Transferase</keyword>
<keyword evidence="7" id="KW-0067">ATP-binding</keyword>
<name>A0A0N9HZF0_9PSEU</name>
<dbReference type="GO" id="GO:0046983">
    <property type="term" value="F:protein dimerization activity"/>
    <property type="evidence" value="ECO:0007669"/>
    <property type="project" value="InterPro"/>
</dbReference>
<dbReference type="GO" id="GO:0016020">
    <property type="term" value="C:membrane"/>
    <property type="evidence" value="ECO:0007669"/>
    <property type="project" value="InterPro"/>
</dbReference>
<evidence type="ECO:0000256" key="3">
    <source>
        <dbReference type="ARBA" id="ARBA00022553"/>
    </source>
</evidence>
<dbReference type="KEGG" id="kphy:AOZ06_33405"/>
<dbReference type="InterPro" id="IPR011712">
    <property type="entry name" value="Sig_transdc_His_kin_sub3_dim/P"/>
</dbReference>
<keyword evidence="6" id="KW-0418">Kinase</keyword>
<dbReference type="GO" id="GO:0000155">
    <property type="term" value="F:phosphorelay sensor kinase activity"/>
    <property type="evidence" value="ECO:0007669"/>
    <property type="project" value="InterPro"/>
</dbReference>
<evidence type="ECO:0000256" key="8">
    <source>
        <dbReference type="ARBA" id="ARBA00023012"/>
    </source>
</evidence>
<dbReference type="InterPro" id="IPR036890">
    <property type="entry name" value="HATPase_C_sf"/>
</dbReference>
<evidence type="ECO:0000256" key="4">
    <source>
        <dbReference type="ARBA" id="ARBA00022679"/>
    </source>
</evidence>
<keyword evidence="3" id="KW-0597">Phosphoprotein</keyword>
<dbReference type="EC" id="2.7.13.3" evidence="2"/>
<dbReference type="RefSeq" id="WP_054293033.1">
    <property type="nucleotide sequence ID" value="NZ_CP012752.1"/>
</dbReference>
<dbReference type="GO" id="GO:0005524">
    <property type="term" value="F:ATP binding"/>
    <property type="evidence" value="ECO:0007669"/>
    <property type="project" value="UniProtKB-KW"/>
</dbReference>
<dbReference type="STRING" id="860235.AOZ06_33405"/>
<accession>A0A0N9HZF0</accession>
<evidence type="ECO:0000256" key="6">
    <source>
        <dbReference type="ARBA" id="ARBA00022777"/>
    </source>
</evidence>
<evidence type="ECO:0000256" key="7">
    <source>
        <dbReference type="ARBA" id="ARBA00022840"/>
    </source>
</evidence>
<reference evidence="13 14" key="1">
    <citation type="submission" date="2015-07" db="EMBL/GenBank/DDBJ databases">
        <title>Genome sequencing of Kibdelosporangium phytohabitans.</title>
        <authorList>
            <person name="Qin S."/>
            <person name="Xing K."/>
        </authorList>
    </citation>
    <scope>NUCLEOTIDE SEQUENCE [LARGE SCALE GENOMIC DNA]</scope>
    <source>
        <strain evidence="13 14">KLBMP1111</strain>
    </source>
</reference>
<keyword evidence="8" id="KW-0902">Two-component regulatory system</keyword>
<dbReference type="Pfam" id="PF23539">
    <property type="entry name" value="DUF7134"/>
    <property type="match status" value="1"/>
</dbReference>
<dbReference type="EMBL" id="CP012752">
    <property type="protein sequence ID" value="ALG11132.1"/>
    <property type="molecule type" value="Genomic_DNA"/>
</dbReference>
<keyword evidence="5" id="KW-0547">Nucleotide-binding</keyword>
<dbReference type="AlphaFoldDB" id="A0A0N9HZF0"/>
<dbReference type="Gene3D" id="3.30.565.10">
    <property type="entry name" value="Histidine kinase-like ATPase, C-terminal domain"/>
    <property type="match status" value="1"/>
</dbReference>
<proteinExistence type="predicted"/>
<gene>
    <name evidence="13" type="ORF">AOZ06_33405</name>
</gene>
<dbReference type="InterPro" id="IPR050482">
    <property type="entry name" value="Sensor_HK_TwoCompSys"/>
</dbReference>
<evidence type="ECO:0000256" key="9">
    <source>
        <dbReference type="SAM" id="Phobius"/>
    </source>
</evidence>
<protein>
    <recommendedName>
        <fullName evidence="2">histidine kinase</fullName>
        <ecNumber evidence="2">2.7.13.3</ecNumber>
    </recommendedName>
</protein>
<dbReference type="CDD" id="cd16917">
    <property type="entry name" value="HATPase_UhpB-NarQ-NarX-like"/>
    <property type="match status" value="1"/>
</dbReference>
<feature type="transmembrane region" description="Helical" evidence="9">
    <location>
        <begin position="30"/>
        <end position="45"/>
    </location>
</feature>
<sequence length="351" mass="37155">MKWTKDALWAGAVLAGVYVLTVLQGPPLEFSGFALIVVTCALLAFRRRFPIWVAFGTMVGCGVYYPFAGSAGPLLATFVVALYSVAATGRLVVAIGIAVLAMAGIVLGEAASPVRHLDNISMFMLVGWLVAVIALGAVSHGRRALVAEAEKRATSEERLRIARELHDVLAHNISLINVQASAALHRTGQETDALTAIKQASKDALRELRATLGVLRQVDEQAPTRPPGLGQLSDLVERTRATGLAVTVDGEPRALPAEVDLAAYRIIQEALTNVTRHASARAVTVRIQYDDKDMRVRIDDDGHGAPGGGFDEGNGIRGMTERARSVGGELTVRGGATGTRVSARLPIGGDL</sequence>
<evidence type="ECO:0000256" key="5">
    <source>
        <dbReference type="ARBA" id="ARBA00022741"/>
    </source>
</evidence>
<dbReference type="InterPro" id="IPR055558">
    <property type="entry name" value="DUF7134"/>
</dbReference>
<dbReference type="Proteomes" id="UP000063699">
    <property type="component" value="Chromosome"/>
</dbReference>
<dbReference type="PANTHER" id="PTHR24421">
    <property type="entry name" value="NITRATE/NITRITE SENSOR PROTEIN NARX-RELATED"/>
    <property type="match status" value="1"/>
</dbReference>
<feature type="transmembrane region" description="Helical" evidence="9">
    <location>
        <begin position="91"/>
        <end position="108"/>
    </location>
</feature>
<dbReference type="InterPro" id="IPR003594">
    <property type="entry name" value="HATPase_dom"/>
</dbReference>
<keyword evidence="14" id="KW-1185">Reference proteome</keyword>
<evidence type="ECO:0000313" key="14">
    <source>
        <dbReference type="Proteomes" id="UP000063699"/>
    </source>
</evidence>
<organism evidence="13 14">
    <name type="scientific">Kibdelosporangium phytohabitans</name>
    <dbReference type="NCBI Taxonomy" id="860235"/>
    <lineage>
        <taxon>Bacteria</taxon>
        <taxon>Bacillati</taxon>
        <taxon>Actinomycetota</taxon>
        <taxon>Actinomycetes</taxon>
        <taxon>Pseudonocardiales</taxon>
        <taxon>Pseudonocardiaceae</taxon>
        <taxon>Kibdelosporangium</taxon>
    </lineage>
</organism>
<evidence type="ECO:0000256" key="1">
    <source>
        <dbReference type="ARBA" id="ARBA00000085"/>
    </source>
</evidence>
<feature type="transmembrane region" description="Helical" evidence="9">
    <location>
        <begin position="52"/>
        <end position="85"/>
    </location>
</feature>
<dbReference type="OrthoDB" id="227596at2"/>
<feature type="transmembrane region" description="Helical" evidence="9">
    <location>
        <begin position="7"/>
        <end position="24"/>
    </location>
</feature>
<dbReference type="Pfam" id="PF02518">
    <property type="entry name" value="HATPase_c"/>
    <property type="match status" value="1"/>
</dbReference>
<evidence type="ECO:0000256" key="2">
    <source>
        <dbReference type="ARBA" id="ARBA00012438"/>
    </source>
</evidence>
<dbReference type="SUPFAM" id="SSF55874">
    <property type="entry name" value="ATPase domain of HSP90 chaperone/DNA topoisomerase II/histidine kinase"/>
    <property type="match status" value="1"/>
</dbReference>
<feature type="domain" description="Signal transduction histidine kinase subgroup 3 dimerisation and phosphoacceptor" evidence="11">
    <location>
        <begin position="157"/>
        <end position="219"/>
    </location>
</feature>
<evidence type="ECO:0000313" key="13">
    <source>
        <dbReference type="EMBL" id="ALG11132.1"/>
    </source>
</evidence>
<keyword evidence="9" id="KW-1133">Transmembrane helix</keyword>
<evidence type="ECO:0000259" key="10">
    <source>
        <dbReference type="Pfam" id="PF02518"/>
    </source>
</evidence>
<evidence type="ECO:0000259" key="12">
    <source>
        <dbReference type="Pfam" id="PF23539"/>
    </source>
</evidence>
<feature type="domain" description="Histidine kinase/HSP90-like ATPase" evidence="10">
    <location>
        <begin position="262"/>
        <end position="347"/>
    </location>
</feature>